<keyword evidence="5 9" id="KW-0812">Transmembrane</keyword>
<sequence>MPPLPPLPAAAAPVTLAQKKLSGLDRGLTLWIFLAMGVGLGLGYFVPGINAVVNYFSVGTVNVPLAVGLILMMYPPLAKVKYEQLPTVFRNTRIIGLSLALNWLVGPLLMFFLAIWLLPDKPEYMMGLILIGIARCIAMVLVWNELADGSREYAAGLVALNSIFQVLFYSVLAWLFITVLPPYFGLEGYAVNISIGQIAQSVLIYLGIPFAAGFLSRTVLRRLKGDAWYEQVFIPAISPLTLIALLLTIVVMFSLKGETIVQLPLDVLRIALPLALYFGVMFLLSFAAGKYLGASYAENTSIAFTATGNNFELAIAVAIGVFGLNSGQAFAGVIGPLIEVPALIALVNVAFWLRRRWYPATAPIVPAAQPADA</sequence>
<dbReference type="GO" id="GO:0015297">
    <property type="term" value="F:antiporter activity"/>
    <property type="evidence" value="ECO:0007669"/>
    <property type="project" value="UniProtKB-UniRule"/>
</dbReference>
<keyword evidence="4 9" id="KW-1003">Cell membrane</keyword>
<evidence type="ECO:0000256" key="9">
    <source>
        <dbReference type="PIRNR" id="PIRNR005508"/>
    </source>
</evidence>
<dbReference type="GO" id="GO:0046685">
    <property type="term" value="P:response to arsenic-containing substance"/>
    <property type="evidence" value="ECO:0007669"/>
    <property type="project" value="UniProtKB-KW"/>
</dbReference>
<feature type="transmembrane region" description="Helical" evidence="10">
    <location>
        <begin position="197"/>
        <end position="220"/>
    </location>
</feature>
<dbReference type="GO" id="GO:0005886">
    <property type="term" value="C:plasma membrane"/>
    <property type="evidence" value="ECO:0007669"/>
    <property type="project" value="UniProtKB-SubCell"/>
</dbReference>
<dbReference type="AlphaFoldDB" id="A0A1I0F8L8"/>
<keyword evidence="3 9" id="KW-0813">Transport</keyword>
<evidence type="ECO:0000256" key="10">
    <source>
        <dbReference type="SAM" id="Phobius"/>
    </source>
</evidence>
<dbReference type="NCBIfam" id="TIGR00832">
    <property type="entry name" value="acr3"/>
    <property type="match status" value="1"/>
</dbReference>
<dbReference type="Pfam" id="PF01758">
    <property type="entry name" value="SBF"/>
    <property type="match status" value="1"/>
</dbReference>
<keyword evidence="6" id="KW-0059">Arsenical resistance</keyword>
<dbReference type="InterPro" id="IPR038770">
    <property type="entry name" value="Na+/solute_symporter_sf"/>
</dbReference>
<organism evidence="11 12">
    <name type="scientific">Hymenobacter actinosclerus</name>
    <dbReference type="NCBI Taxonomy" id="82805"/>
    <lineage>
        <taxon>Bacteria</taxon>
        <taxon>Pseudomonadati</taxon>
        <taxon>Bacteroidota</taxon>
        <taxon>Cytophagia</taxon>
        <taxon>Cytophagales</taxon>
        <taxon>Hymenobacteraceae</taxon>
        <taxon>Hymenobacter</taxon>
    </lineage>
</organism>
<feature type="transmembrane region" description="Helical" evidence="10">
    <location>
        <begin position="232"/>
        <end position="255"/>
    </location>
</feature>
<evidence type="ECO:0000256" key="7">
    <source>
        <dbReference type="ARBA" id="ARBA00022989"/>
    </source>
</evidence>
<keyword evidence="8 9" id="KW-0472">Membrane</keyword>
<evidence type="ECO:0000256" key="4">
    <source>
        <dbReference type="ARBA" id="ARBA00022475"/>
    </source>
</evidence>
<dbReference type="GO" id="GO:0015105">
    <property type="term" value="F:arsenite transmembrane transporter activity"/>
    <property type="evidence" value="ECO:0007669"/>
    <property type="project" value="TreeGrafter"/>
</dbReference>
<dbReference type="STRING" id="82805.SAMN04487998_2158"/>
<dbReference type="InterPro" id="IPR004706">
    <property type="entry name" value="Arsenical-R_Acr3"/>
</dbReference>
<evidence type="ECO:0000256" key="6">
    <source>
        <dbReference type="ARBA" id="ARBA00022849"/>
    </source>
</evidence>
<proteinExistence type="inferred from homology"/>
<evidence type="ECO:0000313" key="12">
    <source>
        <dbReference type="Proteomes" id="UP000198697"/>
    </source>
</evidence>
<dbReference type="EMBL" id="FOHS01000002">
    <property type="protein sequence ID" value="SET54132.1"/>
    <property type="molecule type" value="Genomic_DNA"/>
</dbReference>
<dbReference type="InterPro" id="IPR002657">
    <property type="entry name" value="BilAc:Na_symport/Acr3"/>
</dbReference>
<dbReference type="RefSeq" id="WP_092771214.1">
    <property type="nucleotide sequence ID" value="NZ_FOHS01000002.1"/>
</dbReference>
<dbReference type="OrthoDB" id="9771457at2"/>
<feature type="transmembrane region" description="Helical" evidence="10">
    <location>
        <begin position="155"/>
        <end position="177"/>
    </location>
</feature>
<keyword evidence="12" id="KW-1185">Reference proteome</keyword>
<feature type="transmembrane region" description="Helical" evidence="10">
    <location>
        <begin position="52"/>
        <end position="74"/>
    </location>
</feature>
<keyword evidence="7 9" id="KW-1133">Transmembrane helix</keyword>
<feature type="transmembrane region" description="Helical" evidence="10">
    <location>
        <begin position="124"/>
        <end position="143"/>
    </location>
</feature>
<dbReference type="PANTHER" id="PTHR43057:SF1">
    <property type="entry name" value="ARSENICAL-RESISTANCE PROTEIN 3"/>
    <property type="match status" value="1"/>
</dbReference>
<dbReference type="PANTHER" id="PTHR43057">
    <property type="entry name" value="ARSENITE EFFLUX TRANSPORTER"/>
    <property type="match status" value="1"/>
</dbReference>
<dbReference type="GO" id="GO:0015104">
    <property type="term" value="F:antimonite transmembrane transporter activity"/>
    <property type="evidence" value="ECO:0007669"/>
    <property type="project" value="TreeGrafter"/>
</dbReference>
<dbReference type="PIRSF" id="PIRSF005508">
    <property type="entry name" value="Acr3"/>
    <property type="match status" value="1"/>
</dbReference>
<evidence type="ECO:0000256" key="2">
    <source>
        <dbReference type="ARBA" id="ARBA00010110"/>
    </source>
</evidence>
<dbReference type="FunFam" id="1.20.1530.20:FF:000009">
    <property type="entry name" value="Arsenite transporter, ACR3 family"/>
    <property type="match status" value="1"/>
</dbReference>
<feature type="transmembrane region" description="Helical" evidence="10">
    <location>
        <begin position="28"/>
        <end position="46"/>
    </location>
</feature>
<gene>
    <name evidence="11" type="ORF">SAMN04487998_2158</name>
</gene>
<evidence type="ECO:0000256" key="3">
    <source>
        <dbReference type="ARBA" id="ARBA00022448"/>
    </source>
</evidence>
<feature type="transmembrane region" description="Helical" evidence="10">
    <location>
        <begin position="301"/>
        <end position="324"/>
    </location>
</feature>
<protein>
    <submittedName>
        <fullName evidence="11">Arsenite transporter, ACR3 family</fullName>
    </submittedName>
</protein>
<feature type="transmembrane region" description="Helical" evidence="10">
    <location>
        <begin position="267"/>
        <end position="289"/>
    </location>
</feature>
<feature type="transmembrane region" description="Helical" evidence="10">
    <location>
        <begin position="330"/>
        <end position="353"/>
    </location>
</feature>
<comment type="similarity">
    <text evidence="2 9">Belongs to the arsenical resistance-3 (ACR3) (TC 2.A.59) family.</text>
</comment>
<evidence type="ECO:0000256" key="1">
    <source>
        <dbReference type="ARBA" id="ARBA00004651"/>
    </source>
</evidence>
<evidence type="ECO:0000256" key="5">
    <source>
        <dbReference type="ARBA" id="ARBA00022692"/>
    </source>
</evidence>
<accession>A0A1I0F8L8</accession>
<dbReference type="Gene3D" id="1.20.1530.20">
    <property type="match status" value="1"/>
</dbReference>
<reference evidence="12" key="1">
    <citation type="submission" date="2016-10" db="EMBL/GenBank/DDBJ databases">
        <authorList>
            <person name="Varghese N."/>
            <person name="Submissions S."/>
        </authorList>
    </citation>
    <scope>NUCLEOTIDE SEQUENCE [LARGE SCALE GENOMIC DNA]</scope>
    <source>
        <strain evidence="12">DSM 15310</strain>
    </source>
</reference>
<evidence type="ECO:0000256" key="8">
    <source>
        <dbReference type="ARBA" id="ARBA00023136"/>
    </source>
</evidence>
<name>A0A1I0F8L8_9BACT</name>
<evidence type="ECO:0000313" key="11">
    <source>
        <dbReference type="EMBL" id="SET54132.1"/>
    </source>
</evidence>
<dbReference type="Proteomes" id="UP000198697">
    <property type="component" value="Unassembled WGS sequence"/>
</dbReference>
<comment type="subcellular location">
    <subcellularLocation>
        <location evidence="1 9">Cell membrane</location>
        <topology evidence="1 9">Multi-pass membrane protein</topology>
    </subcellularLocation>
</comment>
<feature type="transmembrane region" description="Helical" evidence="10">
    <location>
        <begin position="94"/>
        <end position="118"/>
    </location>
</feature>